<dbReference type="EMBL" id="CAJNOV010009931">
    <property type="protein sequence ID" value="CAF1382777.1"/>
    <property type="molecule type" value="Genomic_DNA"/>
</dbReference>
<protein>
    <submittedName>
        <fullName evidence="2">Uncharacterized protein</fullName>
    </submittedName>
</protein>
<dbReference type="EMBL" id="CAJNOW010011980">
    <property type="protein sequence ID" value="CAF1604990.1"/>
    <property type="molecule type" value="Genomic_DNA"/>
</dbReference>
<evidence type="ECO:0000313" key="4">
    <source>
        <dbReference type="EMBL" id="CAF4367070.1"/>
    </source>
</evidence>
<comment type="caution">
    <text evidence="2">The sequence shown here is derived from an EMBL/GenBank/DDBJ whole genome shotgun (WGS) entry which is preliminary data.</text>
</comment>
<dbReference type="Proteomes" id="UP000663855">
    <property type="component" value="Unassembled WGS sequence"/>
</dbReference>
<evidence type="ECO:0000313" key="1">
    <source>
        <dbReference type="EMBL" id="CAF1382777.1"/>
    </source>
</evidence>
<reference evidence="2" key="1">
    <citation type="submission" date="2021-02" db="EMBL/GenBank/DDBJ databases">
        <authorList>
            <person name="Nowell W R."/>
        </authorList>
    </citation>
    <scope>NUCLEOTIDE SEQUENCE</scope>
</reference>
<dbReference type="AlphaFoldDB" id="A0A816B5Q2"/>
<dbReference type="EMBL" id="CAJOBH010048423">
    <property type="protein sequence ID" value="CAF4367070.1"/>
    <property type="molecule type" value="Genomic_DNA"/>
</dbReference>
<dbReference type="EMBL" id="CAJOBJ010045794">
    <property type="protein sequence ID" value="CAF4349324.1"/>
    <property type="molecule type" value="Genomic_DNA"/>
</dbReference>
<evidence type="ECO:0000313" key="3">
    <source>
        <dbReference type="EMBL" id="CAF4349324.1"/>
    </source>
</evidence>
<organism evidence="2 5">
    <name type="scientific">Rotaria magnacalcarata</name>
    <dbReference type="NCBI Taxonomy" id="392030"/>
    <lineage>
        <taxon>Eukaryota</taxon>
        <taxon>Metazoa</taxon>
        <taxon>Spiralia</taxon>
        <taxon>Gnathifera</taxon>
        <taxon>Rotifera</taxon>
        <taxon>Eurotatoria</taxon>
        <taxon>Bdelloidea</taxon>
        <taxon>Philodinida</taxon>
        <taxon>Philodinidae</taxon>
        <taxon>Rotaria</taxon>
    </lineage>
</organism>
<dbReference type="Proteomes" id="UP000681967">
    <property type="component" value="Unassembled WGS sequence"/>
</dbReference>
<proteinExistence type="predicted"/>
<name>A0A816B5Q2_9BILA</name>
<dbReference type="Proteomes" id="UP000663834">
    <property type="component" value="Unassembled WGS sequence"/>
</dbReference>
<gene>
    <name evidence="4" type="ORF">BYL167_LOCUS30157</name>
    <name evidence="1" type="ORF">CJN711_LOCUS21036</name>
    <name evidence="3" type="ORF">GIL414_LOCUS27904</name>
    <name evidence="2" type="ORF">KQP761_LOCUS22707</name>
</gene>
<sequence length="152" mass="16342">MLERNQGSLTNNTVIAALARVKTLSIVRQLDSNGKSGQLTPSQNPLDLSTADLNNMNSSISELPIVTNHTTSLSQAGSNIRMVTFMDTDISIDQFHSAVSIQDAKLPSGMLGTASSLLINGNSDCKQSVENIWKLSDPESIITVPSNNDKFH</sequence>
<dbReference type="Proteomes" id="UP000681720">
    <property type="component" value="Unassembled WGS sequence"/>
</dbReference>
<evidence type="ECO:0000313" key="5">
    <source>
        <dbReference type="Proteomes" id="UP000663834"/>
    </source>
</evidence>
<accession>A0A816B5Q2</accession>
<evidence type="ECO:0000313" key="2">
    <source>
        <dbReference type="EMBL" id="CAF1604990.1"/>
    </source>
</evidence>